<accession>A0A9K3CT49</accession>
<reference evidence="2 3" key="1">
    <citation type="journal article" date="2018" name="PLoS ONE">
        <title>The draft genome of Kipferlia bialata reveals reductive genome evolution in fornicate parasites.</title>
        <authorList>
            <person name="Tanifuji G."/>
            <person name="Takabayashi S."/>
            <person name="Kume K."/>
            <person name="Takagi M."/>
            <person name="Nakayama T."/>
            <person name="Kamikawa R."/>
            <person name="Inagaki Y."/>
            <person name="Hashimoto T."/>
        </authorList>
    </citation>
    <scope>NUCLEOTIDE SEQUENCE [LARGE SCALE GENOMIC DNA]</scope>
    <source>
        <strain evidence="2">NY0173</strain>
    </source>
</reference>
<keyword evidence="3" id="KW-1185">Reference proteome</keyword>
<dbReference type="AlphaFoldDB" id="A0A9K3CT49"/>
<dbReference type="OrthoDB" id="272411at2759"/>
<comment type="caution">
    <text evidence="2">The sequence shown here is derived from an EMBL/GenBank/DDBJ whole genome shotgun (WGS) entry which is preliminary data.</text>
</comment>
<evidence type="ECO:0000313" key="2">
    <source>
        <dbReference type="EMBL" id="GIQ82161.1"/>
    </source>
</evidence>
<dbReference type="Proteomes" id="UP000265618">
    <property type="component" value="Unassembled WGS sequence"/>
</dbReference>
<dbReference type="GO" id="GO:0006623">
    <property type="term" value="P:protein targeting to vacuole"/>
    <property type="evidence" value="ECO:0007669"/>
    <property type="project" value="InterPro"/>
</dbReference>
<feature type="region of interest" description="Disordered" evidence="1">
    <location>
        <begin position="321"/>
        <end position="385"/>
    </location>
</feature>
<evidence type="ECO:0000256" key="1">
    <source>
        <dbReference type="SAM" id="MobiDB-lite"/>
    </source>
</evidence>
<gene>
    <name evidence="2" type="ORF">KIPB_003247</name>
</gene>
<dbReference type="PANTHER" id="PTHR13027">
    <property type="entry name" value="SAND PROTEIN-RELATED"/>
    <property type="match status" value="1"/>
</dbReference>
<dbReference type="PANTHER" id="PTHR13027:SF7">
    <property type="entry name" value="VACUOLAR FUSION PROTEIN MON1 HOMOLOG"/>
    <property type="match status" value="1"/>
</dbReference>
<name>A0A9K3CT49_9EUKA</name>
<dbReference type="EMBL" id="BDIP01000607">
    <property type="protein sequence ID" value="GIQ82161.1"/>
    <property type="molecule type" value="Genomic_DNA"/>
</dbReference>
<evidence type="ECO:0000313" key="3">
    <source>
        <dbReference type="Proteomes" id="UP000265618"/>
    </source>
</evidence>
<sequence length="578" mass="64627">MAPDMHTVRLDSAEYVFMNTPPLLIVGVQKVGTGKSPEVLRRAIHLLRHCIFSVLSDKFVTRLNRYCGYDLHVQLDQYRPVLQTVGRRSQTDLSLLMRAARPLRLPFQLRSAVSEAVLDTIEDLSAASSVFFVFVMLGSQVVVATGSRAHPFHVEDLAMLRCVLDNVEYPPTQCHPDTDKGERGGRETGPGSDRGGGGVSVISPVLLQVCFPHLAIYGHLHCLAARVTGSVDPRGGGDSLRDTGRGLEIALLSTDQAKVPLMGQVLQGVLDRLSDIRQERSLHKWVDAHLGAYGLTSAALTQRKWSKTSNKEKARVLLAEEAEREKEREREREKEKEREEEREKEREMKSKMEAEAEEKADGDVETTPDLPVSEDRVVPSAGGDEGGSEYVYAYPGLTVRQDIEVSVTDSRTLSILLDMARAPIYTVEHTGVSGVLHFNFHSHVFGQMTAPALTGEYMQGGEARRLMSLYLMALDEASTACAYRRGRQRHFTADMHKETLFTPQELGSVANQMERNMLVYDVLCDRERVTVWRSVDYTLTVALDPSLNPEQAVHATQLLVDWVHQNENELFITVPCWY</sequence>
<dbReference type="InterPro" id="IPR004353">
    <property type="entry name" value="Mon1"/>
</dbReference>
<feature type="compositionally biased region" description="Basic and acidic residues" evidence="1">
    <location>
        <begin position="321"/>
        <end position="362"/>
    </location>
</feature>
<protein>
    <submittedName>
        <fullName evidence="2">Vacuolar fusion protein MON1</fullName>
    </submittedName>
</protein>
<feature type="region of interest" description="Disordered" evidence="1">
    <location>
        <begin position="172"/>
        <end position="197"/>
    </location>
</feature>
<feature type="compositionally biased region" description="Basic and acidic residues" evidence="1">
    <location>
        <begin position="176"/>
        <end position="186"/>
    </location>
</feature>
<organism evidence="2 3">
    <name type="scientific">Kipferlia bialata</name>
    <dbReference type="NCBI Taxonomy" id="797122"/>
    <lineage>
        <taxon>Eukaryota</taxon>
        <taxon>Metamonada</taxon>
        <taxon>Carpediemonas-like organisms</taxon>
        <taxon>Kipferlia</taxon>
    </lineage>
</organism>
<proteinExistence type="predicted"/>